<dbReference type="PROSITE" id="PS51904">
    <property type="entry name" value="GLYCOSYL_HYDROL_F25_2"/>
    <property type="match status" value="1"/>
</dbReference>
<dbReference type="SUPFAM" id="SSF51445">
    <property type="entry name" value="(Trans)glycosidases"/>
    <property type="match status" value="1"/>
</dbReference>
<comment type="similarity">
    <text evidence="1">Belongs to the glycosyl hydrolase 25 family.</text>
</comment>
<dbReference type="InterPro" id="IPR017853">
    <property type="entry name" value="GH"/>
</dbReference>
<organism evidence="2 3">
    <name type="scientific">[Eubacterium] siraeum DSM 15702</name>
    <dbReference type="NCBI Taxonomy" id="428128"/>
    <lineage>
        <taxon>Bacteria</taxon>
        <taxon>Bacillati</taxon>
        <taxon>Bacillota</taxon>
        <taxon>Clostridia</taxon>
        <taxon>Eubacteriales</taxon>
        <taxon>Oscillospiraceae</taxon>
        <taxon>Oscillospiraceae incertae sedis</taxon>
    </lineage>
</organism>
<proteinExistence type="inferred from homology"/>
<reference evidence="2" key="2">
    <citation type="submission" date="2014-06" db="EMBL/GenBank/DDBJ databases">
        <title>Draft genome sequence of Eubacterium siraeum (DSM 15702).</title>
        <authorList>
            <person name="Sudarsanam P."/>
            <person name="Ley R."/>
            <person name="Guruge J."/>
            <person name="Turnbaugh P.J."/>
            <person name="Mahowald M."/>
            <person name="Liep D."/>
            <person name="Gordon J."/>
        </authorList>
    </citation>
    <scope>NUCLEOTIDE SEQUENCE</scope>
    <source>
        <strain evidence="2">DSM 15702</strain>
    </source>
</reference>
<dbReference type="GO" id="GO:0003796">
    <property type="term" value="F:lysozyme activity"/>
    <property type="evidence" value="ECO:0007669"/>
    <property type="project" value="InterPro"/>
</dbReference>
<dbReference type="GO" id="GO:0016998">
    <property type="term" value="P:cell wall macromolecule catabolic process"/>
    <property type="evidence" value="ECO:0007669"/>
    <property type="project" value="InterPro"/>
</dbReference>
<sequence length="350" mass="39574">MLKIKGIDISRAQEQFDFTAAVSAGVKFVIIRAGIRTDEDTYFRRNIEQCRKLGIDFGCYWYVTATDTAELDRQINACVKVIGDEKPSYPVFCDMEEQRQIDNLTSKERTDMALEFCDRLNKAGLPSGVYANPAWLESYYQKERIVGKRDIWLAHWTESPDYPSRYDYGQKMWQWGIDSIAGKDVDGDICFVDYPTITAKWYKENCGDKPEKPVNLFKKGDSVRVKRGARFTNGVEPYSYVYDTVYTVQQVSASGKETLIGIGSVPTGWLYTENLYKAESDEITQKFAVGDKVKVNYGAKTYNGGSLALFVYTNVYEVMQAGSGDREDYIVIGQGGQVTAAVKAKDLKKV</sequence>
<reference evidence="2" key="1">
    <citation type="submission" date="2007-10" db="EMBL/GenBank/DDBJ databases">
        <authorList>
            <person name="Fulton L."/>
            <person name="Clifton S."/>
            <person name="Fulton B."/>
            <person name="Xu J."/>
            <person name="Minx P."/>
            <person name="Pepin K.H."/>
            <person name="Johnson M."/>
            <person name="Thiruvilangam P."/>
            <person name="Bhonagiri V."/>
            <person name="Nash W.E."/>
            <person name="Mardis E.R."/>
            <person name="Wilson R.K."/>
        </authorList>
    </citation>
    <scope>NUCLEOTIDE SEQUENCE [LARGE SCALE GENOMIC DNA]</scope>
    <source>
        <strain evidence="2">DSM 15702</strain>
    </source>
</reference>
<dbReference type="PANTHER" id="PTHR34135:SF2">
    <property type="entry name" value="LYSOZYME"/>
    <property type="match status" value="1"/>
</dbReference>
<evidence type="ECO:0000313" key="2">
    <source>
        <dbReference type="EMBL" id="EDS01627.1"/>
    </source>
</evidence>
<dbReference type="Proteomes" id="UP000005326">
    <property type="component" value="Unassembled WGS sequence"/>
</dbReference>
<keyword evidence="2" id="KW-0378">Hydrolase</keyword>
<comment type="caution">
    <text evidence="2">The sequence shown here is derived from an EMBL/GenBank/DDBJ whole genome shotgun (WGS) entry which is preliminary data.</text>
</comment>
<dbReference type="Pfam" id="PF01183">
    <property type="entry name" value="Glyco_hydro_25"/>
    <property type="match status" value="1"/>
</dbReference>
<dbReference type="PANTHER" id="PTHR34135">
    <property type="entry name" value="LYSOZYME"/>
    <property type="match status" value="1"/>
</dbReference>
<dbReference type="GO" id="GO:0016052">
    <property type="term" value="P:carbohydrate catabolic process"/>
    <property type="evidence" value="ECO:0007669"/>
    <property type="project" value="TreeGrafter"/>
</dbReference>
<evidence type="ECO:0000313" key="3">
    <source>
        <dbReference type="Proteomes" id="UP000005326"/>
    </source>
</evidence>
<dbReference type="InterPro" id="IPR002053">
    <property type="entry name" value="Glyco_hydro_25"/>
</dbReference>
<keyword evidence="3" id="KW-1185">Reference proteome</keyword>
<gene>
    <name evidence="2" type="ORF">EUBSIR_00425</name>
</gene>
<dbReference type="EMBL" id="ABCA03000033">
    <property type="protein sequence ID" value="EDS01627.1"/>
    <property type="molecule type" value="Genomic_DNA"/>
</dbReference>
<dbReference type="AlphaFoldDB" id="B0MKV3"/>
<accession>B0MKV3</accession>
<protein>
    <submittedName>
        <fullName evidence="2">Glycosyl hydrolase family 25</fullName>
    </submittedName>
</protein>
<dbReference type="GO" id="GO:0009253">
    <property type="term" value="P:peptidoglycan catabolic process"/>
    <property type="evidence" value="ECO:0007669"/>
    <property type="project" value="InterPro"/>
</dbReference>
<evidence type="ECO:0000256" key="1">
    <source>
        <dbReference type="ARBA" id="ARBA00010646"/>
    </source>
</evidence>
<dbReference type="CAZy" id="GH25">
    <property type="family name" value="Glycoside Hydrolase Family 25"/>
</dbReference>
<dbReference type="Gene3D" id="3.20.20.80">
    <property type="entry name" value="Glycosidases"/>
    <property type="match status" value="1"/>
</dbReference>
<dbReference type="CDD" id="cd06414">
    <property type="entry name" value="GH25_LytC-like"/>
    <property type="match status" value="1"/>
</dbReference>
<name>B0MKV3_9FIRM</name>